<evidence type="ECO:0000313" key="8">
    <source>
        <dbReference type="EMBL" id="QEH31710.1"/>
    </source>
</evidence>
<dbReference type="RefSeq" id="WP_148590388.1">
    <property type="nucleotide sequence ID" value="NZ_CP042997.1"/>
</dbReference>
<dbReference type="OrthoDB" id="9813972at2"/>
<gene>
    <name evidence="8" type="ORF">OJF2_01750</name>
</gene>
<evidence type="ECO:0000256" key="5">
    <source>
        <dbReference type="ARBA" id="ARBA00023125"/>
    </source>
</evidence>
<accession>A0A5B9VVH6</accession>
<evidence type="ECO:0000256" key="4">
    <source>
        <dbReference type="ARBA" id="ARBA00022695"/>
    </source>
</evidence>
<dbReference type="AlphaFoldDB" id="A0A5B9VVH6"/>
<keyword evidence="4 6" id="KW-0548">Nucleotidyltransferase</keyword>
<feature type="binding site" evidence="6">
    <location>
        <position position="48"/>
    </location>
    <ligand>
        <name>NAD(+)</name>
        <dbReference type="ChEBI" id="CHEBI:57540"/>
    </ligand>
</feature>
<protein>
    <recommendedName>
        <fullName evidence="7">DarT domain-containing protein</fullName>
    </recommendedName>
</protein>
<comment type="caution">
    <text evidence="6">Lacks conserved residue(s) required for the propagation of feature annotation.</text>
</comment>
<proteinExistence type="inferred from homology"/>
<organism evidence="8 9">
    <name type="scientific">Aquisphaera giovannonii</name>
    <dbReference type="NCBI Taxonomy" id="406548"/>
    <lineage>
        <taxon>Bacteria</taxon>
        <taxon>Pseudomonadati</taxon>
        <taxon>Planctomycetota</taxon>
        <taxon>Planctomycetia</taxon>
        <taxon>Isosphaerales</taxon>
        <taxon>Isosphaeraceae</taxon>
        <taxon>Aquisphaera</taxon>
    </lineage>
</organism>
<keyword evidence="9" id="KW-1185">Reference proteome</keyword>
<dbReference type="GO" id="GO:0003677">
    <property type="term" value="F:DNA binding"/>
    <property type="evidence" value="ECO:0007669"/>
    <property type="project" value="UniProtKB-UniRule"/>
</dbReference>
<evidence type="ECO:0000259" key="7">
    <source>
        <dbReference type="PROSITE" id="PS52018"/>
    </source>
</evidence>
<feature type="active site" description="Proton acceptor" evidence="6">
    <location>
        <position position="48"/>
    </location>
</feature>
<comment type="catalytic activity">
    <reaction evidence="6">
        <text>a thymidine in DNA + NAD(+) = an N-(ADP-alpha-D-ribosyl)-thymidine in DNA + nicotinamide + H(+)</text>
        <dbReference type="Rhea" id="RHEA:71651"/>
        <dbReference type="Rhea" id="RHEA-COMP:13556"/>
        <dbReference type="Rhea" id="RHEA-COMP:18051"/>
        <dbReference type="ChEBI" id="CHEBI:15378"/>
        <dbReference type="ChEBI" id="CHEBI:17154"/>
        <dbReference type="ChEBI" id="CHEBI:57540"/>
        <dbReference type="ChEBI" id="CHEBI:137386"/>
        <dbReference type="ChEBI" id="CHEBI:191199"/>
    </reaction>
</comment>
<keyword evidence="5 6" id="KW-0238">DNA-binding</keyword>
<keyword evidence="1 6" id="KW-1277">Toxin-antitoxin system</keyword>
<dbReference type="GO" id="GO:0016757">
    <property type="term" value="F:glycosyltransferase activity"/>
    <property type="evidence" value="ECO:0007669"/>
    <property type="project" value="UniProtKB-UniRule"/>
</dbReference>
<sequence>MPTLIHHITNIDNLARIVQTGGLWCDAERVRQRFECVGIAHESLKQRRGRTAVRDRTGRAIAAGGVLADYVPFYFANRSPMLYSIHRGNVVGYAGGQENVVYLVSTVETAVAGDRAWCFTDGHAVEAMTEFLIGAEHLNKIDWDTVRAWKWYNTPEDPDRKRRKQAEFLIHGSVPWTWIHRIGVVDQGRSQRVREIIAGAAHQPEVTIEPDWYY</sequence>
<dbReference type="KEGG" id="agv:OJF2_01750"/>
<dbReference type="PROSITE" id="PS52018">
    <property type="entry name" value="DART"/>
    <property type="match status" value="1"/>
</dbReference>
<reference evidence="8 9" key="1">
    <citation type="submission" date="2019-08" db="EMBL/GenBank/DDBJ databases">
        <title>Deep-cultivation of Planctomycetes and their phenomic and genomic characterization uncovers novel biology.</title>
        <authorList>
            <person name="Wiegand S."/>
            <person name="Jogler M."/>
            <person name="Boedeker C."/>
            <person name="Pinto D."/>
            <person name="Vollmers J."/>
            <person name="Rivas-Marin E."/>
            <person name="Kohn T."/>
            <person name="Peeters S.H."/>
            <person name="Heuer A."/>
            <person name="Rast P."/>
            <person name="Oberbeckmann S."/>
            <person name="Bunk B."/>
            <person name="Jeske O."/>
            <person name="Meyerdierks A."/>
            <person name="Storesund J.E."/>
            <person name="Kallscheuer N."/>
            <person name="Luecker S."/>
            <person name="Lage O.M."/>
            <person name="Pohl T."/>
            <person name="Merkel B.J."/>
            <person name="Hornburger P."/>
            <person name="Mueller R.-W."/>
            <person name="Bruemmer F."/>
            <person name="Labrenz M."/>
            <person name="Spormann A.M."/>
            <person name="Op den Camp H."/>
            <person name="Overmann J."/>
            <person name="Amann R."/>
            <person name="Jetten M.S.M."/>
            <person name="Mascher T."/>
            <person name="Medema M.H."/>
            <person name="Devos D.P."/>
            <person name="Kaster A.-K."/>
            <person name="Ovreas L."/>
            <person name="Rohde M."/>
            <person name="Galperin M.Y."/>
            <person name="Jogler C."/>
        </authorList>
    </citation>
    <scope>NUCLEOTIDE SEQUENCE [LARGE SCALE GENOMIC DNA]</scope>
    <source>
        <strain evidence="8 9">OJF2</strain>
    </source>
</reference>
<keyword evidence="3 6" id="KW-0808">Transferase</keyword>
<name>A0A5B9VVH6_9BACT</name>
<dbReference type="InterPro" id="IPR029494">
    <property type="entry name" value="DarT"/>
</dbReference>
<keyword evidence="2 6" id="KW-0328">Glycosyltransferase</keyword>
<evidence type="ECO:0000256" key="3">
    <source>
        <dbReference type="ARBA" id="ARBA00022679"/>
    </source>
</evidence>
<evidence type="ECO:0000256" key="6">
    <source>
        <dbReference type="PROSITE-ProRule" id="PRU01362"/>
    </source>
</evidence>
<dbReference type="EMBL" id="CP042997">
    <property type="protein sequence ID" value="QEH31710.1"/>
    <property type="molecule type" value="Genomic_DNA"/>
</dbReference>
<dbReference type="Proteomes" id="UP000324233">
    <property type="component" value="Chromosome"/>
</dbReference>
<evidence type="ECO:0000313" key="9">
    <source>
        <dbReference type="Proteomes" id="UP000324233"/>
    </source>
</evidence>
<comment type="similarity">
    <text evidence="6">Belongs to the DarT ADP-ribosyltransferase family.</text>
</comment>
<dbReference type="GO" id="GO:0016779">
    <property type="term" value="F:nucleotidyltransferase activity"/>
    <property type="evidence" value="ECO:0007669"/>
    <property type="project" value="UniProtKB-UniRule"/>
</dbReference>
<feature type="active site" evidence="6">
    <location>
        <position position="167"/>
    </location>
</feature>
<evidence type="ECO:0000256" key="1">
    <source>
        <dbReference type="ARBA" id="ARBA00022649"/>
    </source>
</evidence>
<dbReference type="Pfam" id="PF14487">
    <property type="entry name" value="DarT"/>
    <property type="match status" value="1"/>
</dbReference>
<feature type="domain" description="DarT" evidence="7">
    <location>
        <begin position="3"/>
        <end position="214"/>
    </location>
</feature>
<feature type="binding site" evidence="6">
    <location>
        <begin position="7"/>
        <end position="9"/>
    </location>
    <ligand>
        <name>NAD(+)</name>
        <dbReference type="ChEBI" id="CHEBI:57540"/>
    </ligand>
</feature>
<evidence type="ECO:0000256" key="2">
    <source>
        <dbReference type="ARBA" id="ARBA00022676"/>
    </source>
</evidence>